<dbReference type="EMBL" id="AP009125">
    <property type="protein sequence ID" value="BAF46783.1"/>
    <property type="molecule type" value="Genomic_DNA"/>
</dbReference>
<dbReference type="PANTHER" id="PTHR39937">
    <property type="entry name" value="ATP SYNTHASE PROTEIN 8"/>
    <property type="match status" value="1"/>
</dbReference>
<dbReference type="EMBL" id="AP006797">
    <property type="protein sequence ID" value="BBU25869.1"/>
    <property type="molecule type" value="Genomic_DNA"/>
</dbReference>
<evidence type="ECO:0000256" key="6">
    <source>
        <dbReference type="ARBA" id="ARBA00022781"/>
    </source>
</evidence>
<keyword evidence="5 14" id="KW-0812">Transmembrane</keyword>
<evidence type="ECO:0000256" key="5">
    <source>
        <dbReference type="ARBA" id="ARBA00022692"/>
    </source>
</evidence>
<keyword evidence="9 14" id="KW-0496">Mitochondrion</keyword>
<evidence type="ECO:0000256" key="11">
    <source>
        <dbReference type="ARBA" id="ARBA00023310"/>
    </source>
</evidence>
<dbReference type="GO" id="GO:0015078">
    <property type="term" value="F:proton transmembrane transporter activity"/>
    <property type="evidence" value="ECO:0007669"/>
    <property type="project" value="InterPro"/>
</dbReference>
<feature type="region of interest" description="Disordered" evidence="15">
    <location>
        <begin position="32"/>
        <end position="55"/>
    </location>
</feature>
<feature type="transmembrane region" description="Helical" evidence="16">
    <location>
        <begin position="6"/>
        <end position="24"/>
    </location>
</feature>
<keyword evidence="8 14" id="KW-0406">Ion transport</keyword>
<dbReference type="PANTHER" id="PTHR39937:SF1">
    <property type="entry name" value="ATP SYNTHASE PROTEIN 8"/>
    <property type="match status" value="1"/>
</dbReference>
<accession>A2VCC1</accession>
<evidence type="ECO:0000256" key="12">
    <source>
        <dbReference type="ARBA" id="ARBA00053067"/>
    </source>
</evidence>
<evidence type="ECO:0000256" key="3">
    <source>
        <dbReference type="ARBA" id="ARBA00022448"/>
    </source>
</evidence>
<keyword evidence="3 14" id="KW-0813">Transport</keyword>
<protein>
    <recommendedName>
        <fullName evidence="14">ATP synthase complex subunit 8</fullName>
    </recommendedName>
</protein>
<evidence type="ECO:0000256" key="14">
    <source>
        <dbReference type="RuleBase" id="RU003661"/>
    </source>
</evidence>
<evidence type="ECO:0000256" key="15">
    <source>
        <dbReference type="SAM" id="MobiDB-lite"/>
    </source>
</evidence>
<evidence type="ECO:0000313" key="17">
    <source>
        <dbReference type="EMBL" id="BAF46783.1"/>
    </source>
</evidence>
<organism evidence="17">
    <name type="scientific">Labracinus cyclophthalmus</name>
    <name type="common">fire-tail devil</name>
    <dbReference type="NCBI Taxonomy" id="270574"/>
    <lineage>
        <taxon>Eukaryota</taxon>
        <taxon>Metazoa</taxon>
        <taxon>Chordata</taxon>
        <taxon>Craniata</taxon>
        <taxon>Vertebrata</taxon>
        <taxon>Euteleostomi</taxon>
        <taxon>Actinopterygii</taxon>
        <taxon>Neopterygii</taxon>
        <taxon>Teleostei</taxon>
        <taxon>Neoteleostei</taxon>
        <taxon>Acanthomorphata</taxon>
        <taxon>Ovalentaria</taxon>
        <taxon>Pseudochromidae</taxon>
        <taxon>Pseudochrominae</taxon>
        <taxon>Labracinus</taxon>
    </lineage>
</organism>
<proteinExistence type="inferred from homology"/>
<evidence type="ECO:0000256" key="16">
    <source>
        <dbReference type="SAM" id="Phobius"/>
    </source>
</evidence>
<dbReference type="GO" id="GO:0015986">
    <property type="term" value="P:proton motive force-driven ATP synthesis"/>
    <property type="evidence" value="ECO:0007669"/>
    <property type="project" value="InterPro"/>
</dbReference>
<comment type="subcellular location">
    <subcellularLocation>
        <location evidence="1 14">Mitochondrion membrane</location>
        <topology evidence="1 14">Single-pass membrane protein</topology>
    </subcellularLocation>
</comment>
<reference evidence="18" key="1">
    <citation type="submission" date="2004-04" db="EMBL/GenBank/DDBJ databases">
        <title>The ray-finned fish phylogeny.</title>
        <authorList>
            <person name="Miya M."/>
        </authorList>
    </citation>
    <scope>NUCLEOTIDE SEQUENCE</scope>
</reference>
<keyword evidence="7 16" id="KW-1133">Transmembrane helix</keyword>
<reference evidence="17" key="2">
    <citation type="journal article" date="2007" name="BMC Evol. Biol.">
        <title>Independent evolution of the specialized pharyngeal jaw apparatus in cichlid and labrid fishes.</title>
        <authorList>
            <person name="Mabuchi K."/>
            <person name="Miya M."/>
            <person name="Azuma Y."/>
            <person name="Nishida M."/>
        </authorList>
    </citation>
    <scope>NUCLEOTIDE SEQUENCE</scope>
    <source>
        <tissue evidence="17">Mussle</tissue>
    </source>
</reference>
<keyword evidence="4 14" id="KW-0138">CF(0)</keyword>
<evidence type="ECO:0000256" key="7">
    <source>
        <dbReference type="ARBA" id="ARBA00022989"/>
    </source>
</evidence>
<dbReference type="AlphaFoldDB" id="A2VCC1"/>
<evidence type="ECO:0000256" key="9">
    <source>
        <dbReference type="ARBA" id="ARBA00023128"/>
    </source>
</evidence>
<comment type="similarity">
    <text evidence="2 14">Belongs to the ATPase protein 8 family.</text>
</comment>
<gene>
    <name evidence="17" type="primary">ATPase 8</name>
    <name evidence="18" type="synonym">ATPase8</name>
</gene>
<sequence>MPQLDPTPWFAIFIFSWAVFLTVLPPKIASHTFPNDPAPQGTTKPTTQPWNWPWP</sequence>
<comment type="subunit">
    <text evidence="13">Component of the ATP synthase complex composed at least of ATP5F1A/subunit alpha, ATP5F1B/subunit beta, ATP5MC1/subunit c (homooctomer), MT-ATP6/subunit a, MT-ATP8/subunit 8, ATP5ME/subunit e, ATP5MF/subunit f, ATP5MG/subunit g, ATP5MK/subunit k, ATP5MJ/subunit j, ATP5F1C/subunit gamma, ATP5F1D/subunit delta, ATP5F1E/subunit epsilon, ATP5PF/subunit F6, ATP5PB/subunit b, ATP5PD/subunit d, ATP5PO/subunit OSCP. ATP synthase complex consists of a soluble F(1) head domain (subunits alpha(3) and beta(3)) - the catalytic core - and a membrane F(0) domain - the membrane proton channel (subunits c, a, 8, e, f, g, k and j). These two domains are linked by a central stalk (subunits gamma, delta, and epsilon) rotating inside the F1 region and a stationary peripheral stalk (subunits F6, b, d, and OSCP).</text>
</comment>
<evidence type="ECO:0000256" key="2">
    <source>
        <dbReference type="ARBA" id="ARBA00008892"/>
    </source>
</evidence>
<evidence type="ECO:0000256" key="13">
    <source>
        <dbReference type="ARBA" id="ARBA00064647"/>
    </source>
</evidence>
<dbReference type="GO" id="GO:0031966">
    <property type="term" value="C:mitochondrial membrane"/>
    <property type="evidence" value="ECO:0007669"/>
    <property type="project" value="UniProtKB-SubCell"/>
</dbReference>
<dbReference type="InterPro" id="IPR001421">
    <property type="entry name" value="ATP8_metazoa"/>
</dbReference>
<geneLocation type="mitochondrion" evidence="17"/>
<keyword evidence="10 16" id="KW-0472">Membrane</keyword>
<evidence type="ECO:0000256" key="8">
    <source>
        <dbReference type="ARBA" id="ARBA00023065"/>
    </source>
</evidence>
<keyword evidence="11" id="KW-0066">ATP synthesis</keyword>
<evidence type="ECO:0000256" key="4">
    <source>
        <dbReference type="ARBA" id="ARBA00022547"/>
    </source>
</evidence>
<dbReference type="GO" id="GO:0045259">
    <property type="term" value="C:proton-transporting ATP synthase complex"/>
    <property type="evidence" value="ECO:0007669"/>
    <property type="project" value="UniProtKB-KW"/>
</dbReference>
<feature type="compositionally biased region" description="Polar residues" evidence="15">
    <location>
        <begin position="40"/>
        <end position="55"/>
    </location>
</feature>
<dbReference type="InterPro" id="IPR050635">
    <property type="entry name" value="ATPase_protein_8"/>
</dbReference>
<dbReference type="Pfam" id="PF00895">
    <property type="entry name" value="ATP-synt_8"/>
    <property type="match status" value="1"/>
</dbReference>
<name>A2VCC1_9TELE</name>
<evidence type="ECO:0000256" key="1">
    <source>
        <dbReference type="ARBA" id="ARBA00004304"/>
    </source>
</evidence>
<evidence type="ECO:0000256" key="10">
    <source>
        <dbReference type="ARBA" id="ARBA00023136"/>
    </source>
</evidence>
<comment type="function">
    <text evidence="12">Subunit 8, of the mitochondrial membrane ATP synthase complex (F(1)F(0) ATP synthase or Complex V) that produces ATP from ADP in the presence of a proton gradient across the membrane which is generated by electron transport complexes of the respiratory chain. ATP synthase complex consist of a soluble F(1) head domain - the catalytic core - and a membrane F(1) domain - the membrane proton channel. These two domains are linked by a central stalk rotating inside the F(1) region and a stationary peripheral stalk. During catalysis, ATP synthesis in the catalytic domain of F(1) is coupled via a rotary mechanism of the central stalk subunits to proton translocation. In vivo, can only synthesize ATP although its ATP hydrolase activity can be activated artificially in vitro. Part of the complex F(0) domain.</text>
</comment>
<keyword evidence="6 14" id="KW-0375">Hydrogen ion transport</keyword>
<evidence type="ECO:0000313" key="18">
    <source>
        <dbReference type="EMBL" id="BBU25869.1"/>
    </source>
</evidence>